<protein>
    <recommendedName>
        <fullName evidence="6">SURF1-like protein</fullName>
    </recommendedName>
</protein>
<name>A0A5P0YJD2_9ACTN</name>
<organism evidence="9 10">
    <name type="scientific">Streptomyces alkaliterrae</name>
    <dbReference type="NCBI Taxonomy" id="2213162"/>
    <lineage>
        <taxon>Bacteria</taxon>
        <taxon>Bacillati</taxon>
        <taxon>Actinomycetota</taxon>
        <taxon>Actinomycetes</taxon>
        <taxon>Kitasatosporales</taxon>
        <taxon>Streptomycetaceae</taxon>
        <taxon>Streptomyces</taxon>
    </lineage>
</organism>
<dbReference type="InterPro" id="IPR045214">
    <property type="entry name" value="Surf1/Surf4"/>
</dbReference>
<evidence type="ECO:0000256" key="7">
    <source>
        <dbReference type="SAM" id="MobiDB-lite"/>
    </source>
</evidence>
<reference evidence="9 10" key="1">
    <citation type="submission" date="2019-10" db="EMBL/GenBank/DDBJ databases">
        <title>Streptomyces sp. nov., a novel actinobacterium isolated from alkaline environment.</title>
        <authorList>
            <person name="Golinska P."/>
        </authorList>
    </citation>
    <scope>NUCLEOTIDE SEQUENCE [LARGE SCALE GENOMIC DNA]</scope>
    <source>
        <strain evidence="9 10">OF1</strain>
    </source>
</reference>
<evidence type="ECO:0000313" key="9">
    <source>
        <dbReference type="EMBL" id="MQS00425.1"/>
    </source>
</evidence>
<dbReference type="EMBL" id="JABJXA010000069">
    <property type="protein sequence ID" value="MBB1259862.1"/>
    <property type="molecule type" value="Genomic_DNA"/>
</dbReference>
<evidence type="ECO:0000313" key="11">
    <source>
        <dbReference type="Proteomes" id="UP000517765"/>
    </source>
</evidence>
<dbReference type="Proteomes" id="UP000517765">
    <property type="component" value="Unassembled WGS sequence"/>
</dbReference>
<dbReference type="PROSITE" id="PS50895">
    <property type="entry name" value="SURF1"/>
    <property type="match status" value="1"/>
</dbReference>
<dbReference type="Pfam" id="PF02104">
    <property type="entry name" value="SURF1"/>
    <property type="match status" value="1"/>
</dbReference>
<comment type="subcellular location">
    <subcellularLocation>
        <location evidence="6">Cell membrane</location>
        <topology evidence="6">Multi-pass membrane protein</topology>
    </subcellularLocation>
    <subcellularLocation>
        <location evidence="1">Membrane</location>
    </subcellularLocation>
</comment>
<feature type="compositionally biased region" description="Basic and acidic residues" evidence="7">
    <location>
        <begin position="203"/>
        <end position="213"/>
    </location>
</feature>
<keyword evidence="4" id="KW-1133">Transmembrane helix</keyword>
<keyword evidence="10" id="KW-1185">Reference proteome</keyword>
<keyword evidence="6" id="KW-1003">Cell membrane</keyword>
<dbReference type="Proteomes" id="UP000320857">
    <property type="component" value="Unassembled WGS sequence"/>
</dbReference>
<evidence type="ECO:0000313" key="8">
    <source>
        <dbReference type="EMBL" id="MBB1259862.1"/>
    </source>
</evidence>
<dbReference type="CDD" id="cd06662">
    <property type="entry name" value="SURF1"/>
    <property type="match status" value="1"/>
</dbReference>
<evidence type="ECO:0000256" key="3">
    <source>
        <dbReference type="ARBA" id="ARBA00022692"/>
    </source>
</evidence>
<dbReference type="RefSeq" id="WP_143645898.1">
    <property type="nucleotide sequence ID" value="NZ_JABJXA010000069.1"/>
</dbReference>
<accession>A0A5P0YJD2</accession>
<reference evidence="8" key="3">
    <citation type="journal article" name="Syst. Appl. Microbiol.">
        <title>Streptomyces alkaliterrae sp. nov., isolated from an alkaline soil, and emended descriptions of Streptomyces alkaliphilus, Streptomyces calidiresistens and Streptomyces durbertensis.</title>
        <authorList>
            <person name="Swiecimska M."/>
            <person name="Golinska P."/>
            <person name="Nouioui I."/>
            <person name="Wypij M."/>
            <person name="Rai M."/>
            <person name="Sangal V."/>
            <person name="Goodfellow M."/>
        </authorList>
    </citation>
    <scope>NUCLEOTIDE SEQUENCE</scope>
    <source>
        <strain evidence="8">OF8</strain>
    </source>
</reference>
<gene>
    <name evidence="9" type="ORF">FNX44_000720</name>
    <name evidence="8" type="ORF">H3147_13605</name>
</gene>
<dbReference type="InterPro" id="IPR002994">
    <property type="entry name" value="Surf1/Shy1"/>
</dbReference>
<evidence type="ECO:0000256" key="5">
    <source>
        <dbReference type="ARBA" id="ARBA00023136"/>
    </source>
</evidence>
<dbReference type="AlphaFoldDB" id="A0A5P0YJD2"/>
<reference evidence="11" key="2">
    <citation type="submission" date="2020-05" db="EMBL/GenBank/DDBJ databases">
        <title>Classification of alakaliphilic streptomycetes isolated from an alkaline soil next to Lonar Crater, India and a proposal for the recognition of Streptomyces alkaliterrae sp. nov.</title>
        <authorList>
            <person name="Golinska P."/>
        </authorList>
    </citation>
    <scope>NUCLEOTIDE SEQUENCE [LARGE SCALE GENOMIC DNA]</scope>
    <source>
        <strain evidence="11">OF8</strain>
    </source>
</reference>
<evidence type="ECO:0000256" key="1">
    <source>
        <dbReference type="ARBA" id="ARBA00004370"/>
    </source>
</evidence>
<dbReference type="PANTHER" id="PTHR23427">
    <property type="entry name" value="SURFEIT LOCUS PROTEIN"/>
    <property type="match status" value="1"/>
</dbReference>
<keyword evidence="5" id="KW-0472">Membrane</keyword>
<dbReference type="GO" id="GO:0005886">
    <property type="term" value="C:plasma membrane"/>
    <property type="evidence" value="ECO:0007669"/>
    <property type="project" value="UniProtKB-SubCell"/>
</dbReference>
<evidence type="ECO:0000256" key="4">
    <source>
        <dbReference type="ARBA" id="ARBA00022989"/>
    </source>
</evidence>
<proteinExistence type="inferred from homology"/>
<dbReference type="EMBL" id="VJYK02000003">
    <property type="protein sequence ID" value="MQS00425.1"/>
    <property type="molecule type" value="Genomic_DNA"/>
</dbReference>
<sequence>MYRFLLTRQWVTLTLVALLLMPAMVKLGFWQFHRHEARVAHNNRVAQALAADPVPVTRLTEPGGQVEERHRYRAVTATGRYDTDNEVVVRRRTAADGKQIGYFVLTPLVLERGAGILLVNRGWVPPGADQTVHPDTPEAPAGTVTVTGRLLPDETSARTGIKDRGGLPDRQVMLINSTQQAEALGRPVLGGHIQLSATSPEPPAERSAELVPEPDHSGIGAHMAYAVQWWLFTAAVPVGWVVLVRRELRDQAAAKRGEASGEPALAGAGGGTAD</sequence>
<keyword evidence="3" id="KW-0812">Transmembrane</keyword>
<dbReference type="PANTHER" id="PTHR23427:SF2">
    <property type="entry name" value="SURFEIT LOCUS PROTEIN 1"/>
    <property type="match status" value="1"/>
</dbReference>
<feature type="region of interest" description="Disordered" evidence="7">
    <location>
        <begin position="253"/>
        <end position="274"/>
    </location>
</feature>
<comment type="caution">
    <text evidence="9">The sequence shown here is derived from an EMBL/GenBank/DDBJ whole genome shotgun (WGS) entry which is preliminary data.</text>
</comment>
<comment type="similarity">
    <text evidence="2 6">Belongs to the SURF1 family.</text>
</comment>
<evidence type="ECO:0000256" key="6">
    <source>
        <dbReference type="RuleBase" id="RU363076"/>
    </source>
</evidence>
<evidence type="ECO:0000256" key="2">
    <source>
        <dbReference type="ARBA" id="ARBA00007165"/>
    </source>
</evidence>
<evidence type="ECO:0000313" key="10">
    <source>
        <dbReference type="Proteomes" id="UP000320857"/>
    </source>
</evidence>
<feature type="region of interest" description="Disordered" evidence="7">
    <location>
        <begin position="193"/>
        <end position="213"/>
    </location>
</feature>